<keyword evidence="11" id="KW-1185">Reference proteome</keyword>
<evidence type="ECO:0000256" key="4">
    <source>
        <dbReference type="ARBA" id="ARBA00023002"/>
    </source>
</evidence>
<dbReference type="InterPro" id="IPR050121">
    <property type="entry name" value="Cytochrome_P450_monoxygenase"/>
</dbReference>
<proteinExistence type="inferred from homology"/>
<dbReference type="FunFam" id="1.10.630.10:FF:000129">
    <property type="entry name" value="Benzoate 4-monooxygenase cytochrome P450"/>
    <property type="match status" value="1"/>
</dbReference>
<dbReference type="InterPro" id="IPR036396">
    <property type="entry name" value="Cyt_P450_sf"/>
</dbReference>
<evidence type="ECO:0000256" key="6">
    <source>
        <dbReference type="ARBA" id="ARBA00023033"/>
    </source>
</evidence>
<evidence type="ECO:0000256" key="8">
    <source>
        <dbReference type="SAM" id="MobiDB-lite"/>
    </source>
</evidence>
<dbReference type="InterPro" id="IPR002401">
    <property type="entry name" value="Cyt_P450_E_grp-I"/>
</dbReference>
<feature type="compositionally biased region" description="Basic and acidic residues" evidence="8">
    <location>
        <begin position="349"/>
        <end position="359"/>
    </location>
</feature>
<dbReference type="AlphaFoldDB" id="M2T3C0"/>
<dbReference type="GeneID" id="19130958"/>
<dbReference type="Proteomes" id="UP000016934">
    <property type="component" value="Unassembled WGS sequence"/>
</dbReference>
<evidence type="ECO:0000313" key="11">
    <source>
        <dbReference type="Proteomes" id="UP000016934"/>
    </source>
</evidence>
<dbReference type="GO" id="GO:0016705">
    <property type="term" value="F:oxidoreductase activity, acting on paired donors, with incorporation or reduction of molecular oxygen"/>
    <property type="evidence" value="ECO:0007669"/>
    <property type="project" value="InterPro"/>
</dbReference>
<protein>
    <submittedName>
        <fullName evidence="10">Uncharacterized protein</fullName>
    </submittedName>
</protein>
<evidence type="ECO:0000256" key="7">
    <source>
        <dbReference type="PIRSR" id="PIRSR602401-1"/>
    </source>
</evidence>
<feature type="binding site" description="axial binding residue" evidence="7">
    <location>
        <position position="941"/>
    </location>
    <ligand>
        <name>heme</name>
        <dbReference type="ChEBI" id="CHEBI:30413"/>
    </ligand>
    <ligandPart>
        <name>Fe</name>
        <dbReference type="ChEBI" id="CHEBI:18248"/>
    </ligandPart>
</feature>
<dbReference type="InterPro" id="IPR001128">
    <property type="entry name" value="Cyt_P450"/>
</dbReference>
<keyword evidence="9" id="KW-0812">Transmembrane</keyword>
<dbReference type="GO" id="GO:0020037">
    <property type="term" value="F:heme binding"/>
    <property type="evidence" value="ECO:0007669"/>
    <property type="project" value="InterPro"/>
</dbReference>
<keyword evidence="5 7" id="KW-0408">Iron</keyword>
<dbReference type="PRINTS" id="PR00463">
    <property type="entry name" value="EP450I"/>
</dbReference>
<dbReference type="GO" id="GO:0004497">
    <property type="term" value="F:monooxygenase activity"/>
    <property type="evidence" value="ECO:0007669"/>
    <property type="project" value="UniProtKB-KW"/>
</dbReference>
<evidence type="ECO:0000256" key="9">
    <source>
        <dbReference type="SAM" id="Phobius"/>
    </source>
</evidence>
<dbReference type="KEGG" id="bsc:COCSADRAFT_135263"/>
<dbReference type="PANTHER" id="PTHR24305:SF187">
    <property type="entry name" value="P450, PUTATIVE (EUROFUNG)-RELATED"/>
    <property type="match status" value="1"/>
</dbReference>
<accession>M2T3C0</accession>
<sequence length="999" mass="114011">MTSRLLQVPREIRDLIYEYVLVRDIILIERAAATVPETTAKQSPEFYRQLSQSYPLTHVRSHRRVWAIPRFDIGLPSFKDDPELPPSHVQMTYQITRQSNLPFGERIGIHMLQTCRQIYHEAREIFYTKNVFGFKTVECIPTAFAFLCDRPAESLKLISSMEITLGEGTNLRGTSEAHYPVLARFTDSVVLRYAYNDFTNLCTLLSSSRMQLRKLALLIDSSNQFYRPVFPSPTDWIKWEAQRMPGPRPWVAPWVEPLFKAGNLEVLDIHWNFDRPEVCRIADTLSRLRQQMLAPRGPRQHGRHNSFCEPRFDFTVNYQVITQERTSIYCELSRKDLLHSDNSGENDDGEHSGKLQSSEEKLTTAWRQHMQRILEASGYLGLPPQYENEKRIITLITGLDTHKDNAKTRATVSLQSPVIGVRLGHHYYLFPLSYPPSHFLSIMVTMSSTFSALSDFLQSKLVIVYLALATHYVLHIFDLTILPYLVLRWWALAFGGFAAIIYTTGQHAGSIAATMQITATVASVYFGVLSASILLHRGFFHRLRKFPGPLGARFSKAYAVYSGVLHTGSRYFEWQEQVHQKYGSDVIRTGPREVTIYSADAIPLIHGPMSKCVKPDSFYGISRDVAGDSLQTTPDKKEHRQRRKIWDHAFNAKALRDYEPRLNRHAISLMSRLKEQSSKGPIRITNWINFYSFDVMGDVGFNRSFGMLDKGKEDDVIKLLHDSVESLSIGTHIPWSMVLALRTNTGAKPLAEHIQWSRKVLEDRIKTKPKEKDVFSSLLTEGDDHVTSDMISDSRLLIVAGSDTTAATLSFLVCELCARQDIQARLREEIDAIKSGKAHLDVNDLTECEYLYGVIQETLRLHPAVPSGPLRETPREGLTLPDGTYIPGKVIVQVPTYAIQRDPRYWERPLDFMPERWISENPTSVMDKRTFLAFNTGPYSCIGQKLAMMEMRSVVANLVRLFEVEFADGEDGGTIRRQTRDCFTVTVGKLDVKLTPRRS</sequence>
<keyword evidence="9" id="KW-1133">Transmembrane helix</keyword>
<dbReference type="OrthoDB" id="6692864at2759"/>
<dbReference type="OMA" id="TECEYLY"/>
<gene>
    <name evidence="10" type="ORF">COCSADRAFT_135263</name>
</gene>
<keyword evidence="4" id="KW-0560">Oxidoreductase</keyword>
<feature type="transmembrane region" description="Helical" evidence="9">
    <location>
        <begin position="456"/>
        <end position="474"/>
    </location>
</feature>
<evidence type="ECO:0000256" key="2">
    <source>
        <dbReference type="ARBA" id="ARBA00010617"/>
    </source>
</evidence>
<dbReference type="GO" id="GO:0005506">
    <property type="term" value="F:iron ion binding"/>
    <property type="evidence" value="ECO:0007669"/>
    <property type="project" value="InterPro"/>
</dbReference>
<name>M2T3C0_COCSN</name>
<dbReference type="CDD" id="cd11061">
    <property type="entry name" value="CYP67-like"/>
    <property type="match status" value="1"/>
</dbReference>
<reference evidence="10 11" key="1">
    <citation type="journal article" date="2012" name="PLoS Pathog.">
        <title>Diverse lifestyles and strategies of plant pathogenesis encoded in the genomes of eighteen Dothideomycetes fungi.</title>
        <authorList>
            <person name="Ohm R.A."/>
            <person name="Feau N."/>
            <person name="Henrissat B."/>
            <person name="Schoch C.L."/>
            <person name="Horwitz B.A."/>
            <person name="Barry K.W."/>
            <person name="Condon B.J."/>
            <person name="Copeland A.C."/>
            <person name="Dhillon B."/>
            <person name="Glaser F."/>
            <person name="Hesse C.N."/>
            <person name="Kosti I."/>
            <person name="LaButti K."/>
            <person name="Lindquist E.A."/>
            <person name="Lucas S."/>
            <person name="Salamov A.A."/>
            <person name="Bradshaw R.E."/>
            <person name="Ciuffetti L."/>
            <person name="Hamelin R.C."/>
            <person name="Kema G.H.J."/>
            <person name="Lawrence C."/>
            <person name="Scott J.A."/>
            <person name="Spatafora J.W."/>
            <person name="Turgeon B.G."/>
            <person name="de Wit P.J.G.M."/>
            <person name="Zhong S."/>
            <person name="Goodwin S.B."/>
            <person name="Grigoriev I.V."/>
        </authorList>
    </citation>
    <scope>NUCLEOTIDE SEQUENCE [LARGE SCALE GENOMIC DNA]</scope>
    <source>
        <strain evidence="11">ND90Pr / ATCC 201652</strain>
    </source>
</reference>
<evidence type="ECO:0000313" key="10">
    <source>
        <dbReference type="EMBL" id="EMD68935.1"/>
    </source>
</evidence>
<evidence type="ECO:0000256" key="3">
    <source>
        <dbReference type="ARBA" id="ARBA00022723"/>
    </source>
</evidence>
<keyword evidence="6" id="KW-0503">Monooxygenase</keyword>
<organism evidence="10 11">
    <name type="scientific">Cochliobolus sativus (strain ND90Pr / ATCC 201652)</name>
    <name type="common">Common root rot and spot blotch fungus</name>
    <name type="synonym">Bipolaris sorokiniana</name>
    <dbReference type="NCBI Taxonomy" id="665912"/>
    <lineage>
        <taxon>Eukaryota</taxon>
        <taxon>Fungi</taxon>
        <taxon>Dikarya</taxon>
        <taxon>Ascomycota</taxon>
        <taxon>Pezizomycotina</taxon>
        <taxon>Dothideomycetes</taxon>
        <taxon>Pleosporomycetidae</taxon>
        <taxon>Pleosporales</taxon>
        <taxon>Pleosporineae</taxon>
        <taxon>Pleosporaceae</taxon>
        <taxon>Bipolaris</taxon>
    </lineage>
</organism>
<keyword evidence="3 7" id="KW-0479">Metal-binding</keyword>
<evidence type="ECO:0000256" key="5">
    <source>
        <dbReference type="ARBA" id="ARBA00023004"/>
    </source>
</evidence>
<evidence type="ECO:0000256" key="1">
    <source>
        <dbReference type="ARBA" id="ARBA00001971"/>
    </source>
</evidence>
<comment type="cofactor">
    <cofactor evidence="1 7">
        <name>heme</name>
        <dbReference type="ChEBI" id="CHEBI:30413"/>
    </cofactor>
</comment>
<dbReference type="EMBL" id="KB445638">
    <property type="protein sequence ID" value="EMD68935.1"/>
    <property type="molecule type" value="Genomic_DNA"/>
</dbReference>
<feature type="transmembrane region" description="Helical" evidence="9">
    <location>
        <begin position="486"/>
        <end position="505"/>
    </location>
</feature>
<dbReference type="eggNOG" id="KOG0158">
    <property type="taxonomic scope" value="Eukaryota"/>
</dbReference>
<keyword evidence="7" id="KW-0349">Heme</keyword>
<keyword evidence="9" id="KW-0472">Membrane</keyword>
<dbReference type="PRINTS" id="PR00385">
    <property type="entry name" value="P450"/>
</dbReference>
<dbReference type="PANTHER" id="PTHR24305">
    <property type="entry name" value="CYTOCHROME P450"/>
    <property type="match status" value="1"/>
</dbReference>
<dbReference type="RefSeq" id="XP_007696409.1">
    <property type="nucleotide sequence ID" value="XM_007698219.1"/>
</dbReference>
<comment type="similarity">
    <text evidence="2">Belongs to the cytochrome P450 family.</text>
</comment>
<dbReference type="HOGENOM" id="CLU_299958_0_0_1"/>
<feature type="transmembrane region" description="Helical" evidence="9">
    <location>
        <begin position="511"/>
        <end position="535"/>
    </location>
</feature>
<dbReference type="Gene3D" id="1.10.630.10">
    <property type="entry name" value="Cytochrome P450"/>
    <property type="match status" value="1"/>
</dbReference>
<dbReference type="SUPFAM" id="SSF48264">
    <property type="entry name" value="Cytochrome P450"/>
    <property type="match status" value="1"/>
</dbReference>
<reference evidence="11" key="2">
    <citation type="journal article" date="2013" name="PLoS Genet.">
        <title>Comparative genome structure, secondary metabolite, and effector coding capacity across Cochliobolus pathogens.</title>
        <authorList>
            <person name="Condon B.J."/>
            <person name="Leng Y."/>
            <person name="Wu D."/>
            <person name="Bushley K.E."/>
            <person name="Ohm R.A."/>
            <person name="Otillar R."/>
            <person name="Martin J."/>
            <person name="Schackwitz W."/>
            <person name="Grimwood J."/>
            <person name="MohdZainudin N."/>
            <person name="Xue C."/>
            <person name="Wang R."/>
            <person name="Manning V.A."/>
            <person name="Dhillon B."/>
            <person name="Tu Z.J."/>
            <person name="Steffenson B.J."/>
            <person name="Salamov A."/>
            <person name="Sun H."/>
            <person name="Lowry S."/>
            <person name="LaButti K."/>
            <person name="Han J."/>
            <person name="Copeland A."/>
            <person name="Lindquist E."/>
            <person name="Barry K."/>
            <person name="Schmutz J."/>
            <person name="Baker S.E."/>
            <person name="Ciuffetti L.M."/>
            <person name="Grigoriev I.V."/>
            <person name="Zhong S."/>
            <person name="Turgeon B.G."/>
        </authorList>
    </citation>
    <scope>NUCLEOTIDE SEQUENCE [LARGE SCALE GENOMIC DNA]</scope>
    <source>
        <strain evidence="11">ND90Pr / ATCC 201652</strain>
    </source>
</reference>
<feature type="region of interest" description="Disordered" evidence="8">
    <location>
        <begin position="339"/>
        <end position="359"/>
    </location>
</feature>
<dbReference type="Pfam" id="PF00067">
    <property type="entry name" value="p450"/>
    <property type="match status" value="1"/>
</dbReference>